<evidence type="ECO:0008006" key="3">
    <source>
        <dbReference type="Google" id="ProtNLM"/>
    </source>
</evidence>
<accession>A0A916UMI1</accession>
<dbReference type="PANTHER" id="PTHR36931:SF1">
    <property type="entry name" value="UPF0153 PROTEIN YEIW"/>
    <property type="match status" value="1"/>
</dbReference>
<keyword evidence="2" id="KW-1185">Reference proteome</keyword>
<organism evidence="1 2">
    <name type="scientific">Chelatococcus reniformis</name>
    <dbReference type="NCBI Taxonomy" id="1494448"/>
    <lineage>
        <taxon>Bacteria</taxon>
        <taxon>Pseudomonadati</taxon>
        <taxon>Pseudomonadota</taxon>
        <taxon>Alphaproteobacteria</taxon>
        <taxon>Hyphomicrobiales</taxon>
        <taxon>Chelatococcaceae</taxon>
        <taxon>Chelatococcus</taxon>
    </lineage>
</organism>
<dbReference type="AlphaFoldDB" id="A0A916UMI1"/>
<dbReference type="Proteomes" id="UP000637002">
    <property type="component" value="Unassembled WGS sequence"/>
</dbReference>
<dbReference type="EMBL" id="BMGG01000007">
    <property type="protein sequence ID" value="GGC78748.1"/>
    <property type="molecule type" value="Genomic_DNA"/>
</dbReference>
<comment type="caution">
    <text evidence="1">The sequence shown here is derived from an EMBL/GenBank/DDBJ whole genome shotgun (WGS) entry which is preliminary data.</text>
</comment>
<dbReference type="InterPro" id="IPR052572">
    <property type="entry name" value="UPF0153_domain"/>
</dbReference>
<reference evidence="1" key="2">
    <citation type="submission" date="2020-09" db="EMBL/GenBank/DDBJ databases">
        <authorList>
            <person name="Sun Q."/>
            <person name="Zhou Y."/>
        </authorList>
    </citation>
    <scope>NUCLEOTIDE SEQUENCE</scope>
    <source>
        <strain evidence="1">CGMCC 1.12919</strain>
    </source>
</reference>
<evidence type="ECO:0000313" key="1">
    <source>
        <dbReference type="EMBL" id="GGC78748.1"/>
    </source>
</evidence>
<evidence type="ECO:0000313" key="2">
    <source>
        <dbReference type="Proteomes" id="UP000637002"/>
    </source>
</evidence>
<proteinExistence type="predicted"/>
<dbReference type="PANTHER" id="PTHR36931">
    <property type="entry name" value="UPF0153 PROTEIN YEIW"/>
    <property type="match status" value="1"/>
</dbReference>
<dbReference type="RefSeq" id="WP_188611039.1">
    <property type="nucleotide sequence ID" value="NZ_BMGG01000007.1"/>
</dbReference>
<protein>
    <recommendedName>
        <fullName evidence="3">Zinc/iron-chelating domain-containing protein</fullName>
    </recommendedName>
</protein>
<sequence length="175" mass="19605">MTASAQPRQCGTCALCCKVMGIVELDKPRGRWCPHCRPGQGCTTYDDRPEECRTFSCLWLTQDFLGEEWKPDRSKLVLYTEHDANRLVVQVDTGAAQAWRREPFFSQIKAWAQAGVDSRRQVLVVTGELTTLVLPDREVALGKLAEGDLVIVRPRLDAGRPAYDVQVERKGMSPG</sequence>
<gene>
    <name evidence="1" type="ORF">GCM10010994_41110</name>
</gene>
<name>A0A916UMI1_9HYPH</name>
<reference evidence="1" key="1">
    <citation type="journal article" date="2014" name="Int. J. Syst. Evol. Microbiol.">
        <title>Complete genome sequence of Corynebacterium casei LMG S-19264T (=DSM 44701T), isolated from a smear-ripened cheese.</title>
        <authorList>
            <consortium name="US DOE Joint Genome Institute (JGI-PGF)"/>
            <person name="Walter F."/>
            <person name="Albersmeier A."/>
            <person name="Kalinowski J."/>
            <person name="Ruckert C."/>
        </authorList>
    </citation>
    <scope>NUCLEOTIDE SEQUENCE</scope>
    <source>
        <strain evidence="1">CGMCC 1.12919</strain>
    </source>
</reference>